<gene>
    <name evidence="1" type="ORF">CYR55_22490</name>
</gene>
<dbReference type="EMBL" id="PJZF01000044">
    <property type="protein sequence ID" value="PLR30019.1"/>
    <property type="molecule type" value="Genomic_DNA"/>
</dbReference>
<evidence type="ECO:0000313" key="2">
    <source>
        <dbReference type="Proteomes" id="UP000234240"/>
    </source>
</evidence>
<comment type="caution">
    <text evidence="1">The sequence shown here is derived from an EMBL/GenBank/DDBJ whole genome shotgun (WGS) entry which is preliminary data.</text>
</comment>
<dbReference type="AlphaFoldDB" id="A0A2N5DTR5"/>
<protein>
    <submittedName>
        <fullName evidence="1">Uncharacterized protein</fullName>
    </submittedName>
</protein>
<name>A0A2N5DTR5_9GAMM</name>
<reference evidence="1 2" key="1">
    <citation type="submission" date="2017-12" db="EMBL/GenBank/DDBJ databases">
        <title>Characterization of six clinical isolates of Enterochimera gen. nov., a novel genus of the Yersiniaciae family and the three species Enterochimera arupensis sp. nov., Enterochimera coloradensis sp. nov, and Enterochimera californica sp. nov.</title>
        <authorList>
            <person name="Rossi A."/>
            <person name="Fisher M."/>
        </authorList>
    </citation>
    <scope>NUCLEOTIDE SEQUENCE [LARGE SCALE GENOMIC DNA]</scope>
    <source>
        <strain evidence="2">2015-Iso6</strain>
    </source>
</reference>
<keyword evidence="2" id="KW-1185">Reference proteome</keyword>
<dbReference type="Proteomes" id="UP000234240">
    <property type="component" value="Unassembled WGS sequence"/>
</dbReference>
<sequence length="94" mass="10643">MNMMQSQQGVLANFDQVKLISKIQYYSKPEQLAEVKRQTSCNQVALEITQRQQQIAAHNAAVQQFNQAAQNFANSTPKTTFCNNYGTMTTCNTY</sequence>
<accession>A0A2N5DTR5</accession>
<evidence type="ECO:0000313" key="1">
    <source>
        <dbReference type="EMBL" id="PLR30019.1"/>
    </source>
</evidence>
<proteinExistence type="predicted"/>
<organism evidence="1 2">
    <name type="scientific">Chimaeribacter californicus</name>
    <dbReference type="NCBI Taxonomy" id="2060067"/>
    <lineage>
        <taxon>Bacteria</taxon>
        <taxon>Pseudomonadati</taxon>
        <taxon>Pseudomonadota</taxon>
        <taxon>Gammaproteobacteria</taxon>
        <taxon>Enterobacterales</taxon>
        <taxon>Yersiniaceae</taxon>
        <taxon>Chimaeribacter</taxon>
    </lineage>
</organism>